<dbReference type="PATRIC" id="fig|84531.8.peg.4451"/>
<name>A0A0S2FG91_LYSAN</name>
<accession>A0A0S2FG91</accession>
<proteinExistence type="predicted"/>
<dbReference type="EMBL" id="CP011129">
    <property type="protein sequence ID" value="ALN82563.1"/>
    <property type="molecule type" value="Genomic_DNA"/>
</dbReference>
<feature type="region of interest" description="Disordered" evidence="1">
    <location>
        <begin position="1"/>
        <end position="40"/>
    </location>
</feature>
<reference evidence="2 3" key="1">
    <citation type="journal article" date="2015" name="BMC Genomics">
        <title>Comparative genomics and metabolic profiling of the genus Lysobacter.</title>
        <authorList>
            <person name="de Bruijn I."/>
            <person name="Cheng X."/>
            <person name="de Jager V."/>
            <person name="Exposito R.G."/>
            <person name="Watrous J."/>
            <person name="Patel N."/>
            <person name="Postma J."/>
            <person name="Dorrestein P.C."/>
            <person name="Kobayashi D."/>
            <person name="Raaijmakers J.M."/>
        </authorList>
    </citation>
    <scope>NUCLEOTIDE SEQUENCE [LARGE SCALE GENOMIC DNA]</scope>
    <source>
        <strain evidence="2 3">76</strain>
    </source>
</reference>
<sequence length="40" mass="4066">MDDLAPNKPNPLAASNLNGVHIRSSRTDAKPGSIQAPGGP</sequence>
<keyword evidence="3" id="KW-1185">Reference proteome</keyword>
<protein>
    <submittedName>
        <fullName evidence="2">Uncharacterized protein</fullName>
    </submittedName>
</protein>
<dbReference type="Proteomes" id="UP000060787">
    <property type="component" value="Chromosome"/>
</dbReference>
<evidence type="ECO:0000313" key="2">
    <source>
        <dbReference type="EMBL" id="ALN82563.1"/>
    </source>
</evidence>
<dbReference type="KEGG" id="lab:LA76x_4455"/>
<organism evidence="2 3">
    <name type="scientific">Lysobacter antibioticus</name>
    <dbReference type="NCBI Taxonomy" id="84531"/>
    <lineage>
        <taxon>Bacteria</taxon>
        <taxon>Pseudomonadati</taxon>
        <taxon>Pseudomonadota</taxon>
        <taxon>Gammaproteobacteria</taxon>
        <taxon>Lysobacterales</taxon>
        <taxon>Lysobacteraceae</taxon>
        <taxon>Lysobacter</taxon>
    </lineage>
</organism>
<evidence type="ECO:0000313" key="3">
    <source>
        <dbReference type="Proteomes" id="UP000060787"/>
    </source>
</evidence>
<evidence type="ECO:0000256" key="1">
    <source>
        <dbReference type="SAM" id="MobiDB-lite"/>
    </source>
</evidence>
<gene>
    <name evidence="2" type="ORF">LA76x_4455</name>
</gene>
<dbReference type="AlphaFoldDB" id="A0A0S2FG91"/>